<dbReference type="EMBL" id="QXFY01001256">
    <property type="protein sequence ID" value="KAE9323091.1"/>
    <property type="molecule type" value="Genomic_DNA"/>
</dbReference>
<accession>A0A6G0R883</accession>
<proteinExistence type="predicted"/>
<dbReference type="AlphaFoldDB" id="A0A6G0R883"/>
<evidence type="ECO:0000313" key="3">
    <source>
        <dbReference type="Proteomes" id="UP000486351"/>
    </source>
</evidence>
<evidence type="ECO:0000313" key="2">
    <source>
        <dbReference type="EMBL" id="KAE9323091.1"/>
    </source>
</evidence>
<dbReference type="Proteomes" id="UP000486351">
    <property type="component" value="Unassembled WGS sequence"/>
</dbReference>
<feature type="region of interest" description="Disordered" evidence="1">
    <location>
        <begin position="57"/>
        <end position="91"/>
    </location>
</feature>
<name>A0A6G0R883_9STRA</name>
<gene>
    <name evidence="2" type="ORF">PF008_g17449</name>
</gene>
<protein>
    <submittedName>
        <fullName evidence="2">Uncharacterized protein</fullName>
    </submittedName>
</protein>
<organism evidence="2 3">
    <name type="scientific">Phytophthora fragariae</name>
    <dbReference type="NCBI Taxonomy" id="53985"/>
    <lineage>
        <taxon>Eukaryota</taxon>
        <taxon>Sar</taxon>
        <taxon>Stramenopiles</taxon>
        <taxon>Oomycota</taxon>
        <taxon>Peronosporomycetes</taxon>
        <taxon>Peronosporales</taxon>
        <taxon>Peronosporaceae</taxon>
        <taxon>Phytophthora</taxon>
    </lineage>
</organism>
<comment type="caution">
    <text evidence="2">The sequence shown here is derived from an EMBL/GenBank/DDBJ whole genome shotgun (WGS) entry which is preliminary data.</text>
</comment>
<evidence type="ECO:0000256" key="1">
    <source>
        <dbReference type="SAM" id="MobiDB-lite"/>
    </source>
</evidence>
<feature type="compositionally biased region" description="Polar residues" evidence="1">
    <location>
        <begin position="78"/>
        <end position="91"/>
    </location>
</feature>
<reference evidence="2 3" key="1">
    <citation type="submission" date="2018-09" db="EMBL/GenBank/DDBJ databases">
        <title>Genomic investigation of the strawberry pathogen Phytophthora fragariae indicates pathogenicity is determined by transcriptional variation in three key races.</title>
        <authorList>
            <person name="Adams T.M."/>
            <person name="Armitage A.D."/>
            <person name="Sobczyk M.K."/>
            <person name="Bates H.J."/>
            <person name="Dunwell J.M."/>
            <person name="Nellist C.F."/>
            <person name="Harrison R.J."/>
        </authorList>
    </citation>
    <scope>NUCLEOTIDE SEQUENCE [LARGE SCALE GENOMIC DNA]</scope>
    <source>
        <strain evidence="2 3">NOV-77</strain>
    </source>
</reference>
<sequence>MCNLYQAVFRQLFEDIPHGTPSRDLEARARRMLTRDSPEYIRFVTRVLSDAVHRALHRQPGQGTANPRAQRQAPPRGQPSTTRTPGIQRAQSSVIPEATRNQIPLENGTQVCMRFQVEKDLTFPRCPHVHQLWTLPPDVLQWVTTHHGGLKSGHPQHS</sequence>